<dbReference type="PANTHER" id="PTHR47797">
    <property type="entry name" value="DEHYDROGENASE, PUTATIVE (AFU_ORTHOLOGUE AFUA_8G05805)-RELATED"/>
    <property type="match status" value="1"/>
</dbReference>
<keyword evidence="4" id="KW-1185">Reference proteome</keyword>
<protein>
    <recommendedName>
        <fullName evidence="2">Cellobiose dehydrogenase-like cytochrome domain-containing protein</fullName>
    </recommendedName>
</protein>
<dbReference type="InterPro" id="IPR015920">
    <property type="entry name" value="Cellobiose_DH-like_cyt"/>
</dbReference>
<organism evidence="3 4">
    <name type="scientific">Neurospora tetraspora</name>
    <dbReference type="NCBI Taxonomy" id="94610"/>
    <lineage>
        <taxon>Eukaryota</taxon>
        <taxon>Fungi</taxon>
        <taxon>Dikarya</taxon>
        <taxon>Ascomycota</taxon>
        <taxon>Pezizomycotina</taxon>
        <taxon>Sordariomycetes</taxon>
        <taxon>Sordariomycetidae</taxon>
        <taxon>Sordariales</taxon>
        <taxon>Sordariaceae</taxon>
        <taxon>Neurospora</taxon>
    </lineage>
</organism>
<evidence type="ECO:0000256" key="1">
    <source>
        <dbReference type="SAM" id="SignalP"/>
    </source>
</evidence>
<dbReference type="RefSeq" id="XP_062685823.1">
    <property type="nucleotide sequence ID" value="XM_062820788.1"/>
</dbReference>
<dbReference type="SUPFAM" id="SSF49344">
    <property type="entry name" value="CBD9-like"/>
    <property type="match status" value="1"/>
</dbReference>
<dbReference type="Pfam" id="PF16010">
    <property type="entry name" value="CDH-cyt"/>
    <property type="match status" value="1"/>
</dbReference>
<reference evidence="3" key="2">
    <citation type="submission" date="2023-06" db="EMBL/GenBank/DDBJ databases">
        <authorList>
            <consortium name="Lawrence Berkeley National Laboratory"/>
            <person name="Haridas S."/>
            <person name="Hensen N."/>
            <person name="Bonometti L."/>
            <person name="Westerberg I."/>
            <person name="Brannstrom I.O."/>
            <person name="Guillou S."/>
            <person name="Cros-Aarteil S."/>
            <person name="Calhoun S."/>
            <person name="Kuo A."/>
            <person name="Mondo S."/>
            <person name="Pangilinan J."/>
            <person name="Riley R."/>
            <person name="Labutti K."/>
            <person name="Andreopoulos B."/>
            <person name="Lipzen A."/>
            <person name="Chen C."/>
            <person name="Yanf M."/>
            <person name="Daum C."/>
            <person name="Ng V."/>
            <person name="Clum A."/>
            <person name="Steindorff A."/>
            <person name="Ohm R."/>
            <person name="Martin F."/>
            <person name="Silar P."/>
            <person name="Natvig D."/>
            <person name="Lalanne C."/>
            <person name="Gautier V."/>
            <person name="Ament-Velasquez S.L."/>
            <person name="Kruys A."/>
            <person name="Hutchinson M.I."/>
            <person name="Powell A.J."/>
            <person name="Barry K."/>
            <person name="Miller A.N."/>
            <person name="Grigoriev I.V."/>
            <person name="Debuchy R."/>
            <person name="Gladieux P."/>
            <person name="Thoren M.H."/>
            <person name="Johannesson H."/>
        </authorList>
    </citation>
    <scope>NUCLEOTIDE SEQUENCE</scope>
    <source>
        <strain evidence="3">CBS 560.94</strain>
    </source>
</reference>
<proteinExistence type="predicted"/>
<name>A0AAE0JND0_9PEZI</name>
<dbReference type="EMBL" id="JAUEPP010000001">
    <property type="protein sequence ID" value="KAK3354445.1"/>
    <property type="molecule type" value="Genomic_DNA"/>
</dbReference>
<evidence type="ECO:0000313" key="3">
    <source>
        <dbReference type="EMBL" id="KAK3354445.1"/>
    </source>
</evidence>
<reference evidence="3" key="1">
    <citation type="journal article" date="2023" name="Mol. Phylogenet. Evol.">
        <title>Genome-scale phylogeny and comparative genomics of the fungal order Sordariales.</title>
        <authorList>
            <person name="Hensen N."/>
            <person name="Bonometti L."/>
            <person name="Westerberg I."/>
            <person name="Brannstrom I.O."/>
            <person name="Guillou S."/>
            <person name="Cros-Aarteil S."/>
            <person name="Calhoun S."/>
            <person name="Haridas S."/>
            <person name="Kuo A."/>
            <person name="Mondo S."/>
            <person name="Pangilinan J."/>
            <person name="Riley R."/>
            <person name="LaButti K."/>
            <person name="Andreopoulos B."/>
            <person name="Lipzen A."/>
            <person name="Chen C."/>
            <person name="Yan M."/>
            <person name="Daum C."/>
            <person name="Ng V."/>
            <person name="Clum A."/>
            <person name="Steindorff A."/>
            <person name="Ohm R.A."/>
            <person name="Martin F."/>
            <person name="Silar P."/>
            <person name="Natvig D.O."/>
            <person name="Lalanne C."/>
            <person name="Gautier V."/>
            <person name="Ament-Velasquez S.L."/>
            <person name="Kruys A."/>
            <person name="Hutchinson M.I."/>
            <person name="Powell A.J."/>
            <person name="Barry K."/>
            <person name="Miller A.N."/>
            <person name="Grigoriev I.V."/>
            <person name="Debuchy R."/>
            <person name="Gladieux P."/>
            <person name="Hiltunen Thoren M."/>
            <person name="Johannesson H."/>
        </authorList>
    </citation>
    <scope>NUCLEOTIDE SEQUENCE</scope>
    <source>
        <strain evidence="3">CBS 560.94</strain>
    </source>
</reference>
<evidence type="ECO:0000313" key="4">
    <source>
        <dbReference type="Proteomes" id="UP001278500"/>
    </source>
</evidence>
<accession>A0AAE0JND0</accession>
<sequence>MLGLKRLALVALCAIESITPTVSARSLFNLRSIQHDDALDKRQSLMQKYCPSSTPGAACFSEFTVAAQKITYRIAIPEVAAAPFDIYLQIIAFKATAGWAGIAWGGKMSNNPLTIGWALPNGGNGSVVSSRFTSDHSAPGAYSGATYTVLPSTTANATHWQLDVLCQGCSKWANGSLNPNGANAFAWAKATKAVANPASNSSSFSSHDGKAVWSHDLSLARVPQSAFDALVAGKAVGA</sequence>
<dbReference type="CDD" id="cd09630">
    <property type="entry name" value="CDH_like_cytochrome"/>
    <property type="match status" value="1"/>
</dbReference>
<comment type="caution">
    <text evidence="3">The sequence shown here is derived from an EMBL/GenBank/DDBJ whole genome shotgun (WGS) entry which is preliminary data.</text>
</comment>
<dbReference type="GeneID" id="87857942"/>
<dbReference type="Gene3D" id="2.60.40.1210">
    <property type="entry name" value="Cellobiose dehydrogenase, cytochrome domain"/>
    <property type="match status" value="1"/>
</dbReference>
<keyword evidence="1" id="KW-0732">Signal</keyword>
<dbReference type="PANTHER" id="PTHR47797:SF5">
    <property type="entry name" value="CELLOBIOSE DEHYDROGENASE CYTOCHROME DOMAIN-CONTAINING PROTEIN"/>
    <property type="match status" value="1"/>
</dbReference>
<gene>
    <name evidence="3" type="ORF">B0H65DRAFT_12998</name>
</gene>
<dbReference type="Proteomes" id="UP001278500">
    <property type="component" value="Unassembled WGS sequence"/>
</dbReference>
<feature type="chain" id="PRO_5041953550" description="Cellobiose dehydrogenase-like cytochrome domain-containing protein" evidence="1">
    <location>
        <begin position="25"/>
        <end position="238"/>
    </location>
</feature>
<evidence type="ECO:0000259" key="2">
    <source>
        <dbReference type="Pfam" id="PF16010"/>
    </source>
</evidence>
<feature type="signal peptide" evidence="1">
    <location>
        <begin position="1"/>
        <end position="24"/>
    </location>
</feature>
<feature type="domain" description="Cellobiose dehydrogenase-like cytochrome" evidence="2">
    <location>
        <begin position="58"/>
        <end position="223"/>
    </location>
</feature>
<dbReference type="AlphaFoldDB" id="A0AAE0JND0"/>